<evidence type="ECO:0000313" key="2">
    <source>
        <dbReference type="EMBL" id="GBB93684.1"/>
    </source>
</evidence>
<feature type="compositionally biased region" description="Low complexity" evidence="1">
    <location>
        <begin position="525"/>
        <end position="536"/>
    </location>
</feature>
<feature type="region of interest" description="Disordered" evidence="1">
    <location>
        <begin position="591"/>
        <end position="660"/>
    </location>
</feature>
<evidence type="ECO:0000313" key="3">
    <source>
        <dbReference type="Proteomes" id="UP000247702"/>
    </source>
</evidence>
<proteinExistence type="predicted"/>
<name>A0A2Z6R7I4_9GLOM</name>
<reference evidence="2 3" key="1">
    <citation type="submission" date="2017-11" db="EMBL/GenBank/DDBJ databases">
        <title>The genome of Rhizophagus clarus HR1 reveals common genetic basis of auxotrophy among arbuscular mycorrhizal fungi.</title>
        <authorList>
            <person name="Kobayashi Y."/>
        </authorList>
    </citation>
    <scope>NUCLEOTIDE SEQUENCE [LARGE SCALE GENOMIC DNA]</scope>
    <source>
        <strain evidence="2 3">HR1</strain>
    </source>
</reference>
<dbReference type="EMBL" id="BEXD01001347">
    <property type="protein sequence ID" value="GBB93684.1"/>
    <property type="molecule type" value="Genomic_DNA"/>
</dbReference>
<keyword evidence="3" id="KW-1185">Reference proteome</keyword>
<dbReference type="Proteomes" id="UP000247702">
    <property type="component" value="Unassembled WGS sequence"/>
</dbReference>
<evidence type="ECO:0008006" key="4">
    <source>
        <dbReference type="Google" id="ProtNLM"/>
    </source>
</evidence>
<accession>A0A2Z6R7I4</accession>
<feature type="compositionally biased region" description="Polar residues" evidence="1">
    <location>
        <begin position="500"/>
        <end position="510"/>
    </location>
</feature>
<gene>
    <name evidence="2" type="ORF">RclHR1_02210019</name>
</gene>
<evidence type="ECO:0000256" key="1">
    <source>
        <dbReference type="SAM" id="MobiDB-lite"/>
    </source>
</evidence>
<sequence>MTNPQLNSNQALLSAAGIDISHINQGIIGSRLLPASQTVNTTFPIVPNMPLNQNVLPQQVNSQLSLPPQNLNQEIFVTPNQPTIGQVILPNGNIINQNMATAAAAAAANYVQFQAAAYWQSMNTIDTINNIATSQIRQDIQQDMRSFHPNEHIEENNHKEKEWRQEYYRDRNWSEENYPPGNKEDCRRNQIWRQENLDDQNWRPDFHKEPNWGDNYYKEQKEQNWRDNHYKDQGWREERDFDRDYVNPKLNRQYIKERNNRPPPRPAIEYPLSRCLPSCEEIPDATARLTETIRLWWIDNEGTALKELEKLDLQPQLDLQQWRTIALNQYVDLELFVNIRNILQWLKAYTIYTEAVLTLYPHRREELDTYERHIVEKSDKYPFDIVSEYDRERRKRLCDNRQLTLLMSAPDVENRYFYPIVEHRTGFISLKKDRWDQIAYDERGKEICNKYNFERCHYPYCKRSHVCIVEKCGGLHPARLCPTKKSVSNTKFGRRQNIMSRLGSNTSPDNSHFKGSKNVGKNRRNSSNQEQNRNSNFRGNGRAIVDCNGINNSVDDEKNDNHVEDVGVNKFLEQEIEKIKKNENLSGADKIKETGTEVNETKYEKEKKDIEQDREEKEMTKSNDVKEKGMIKAENNEGEKVKRNGEMEKTTDKDFISSLK</sequence>
<comment type="caution">
    <text evidence="2">The sequence shown here is derived from an EMBL/GenBank/DDBJ whole genome shotgun (WGS) entry which is preliminary data.</text>
</comment>
<dbReference type="AlphaFoldDB" id="A0A2Z6R7I4"/>
<dbReference type="STRING" id="94130.A0A2Z6R7I4"/>
<organism evidence="2 3">
    <name type="scientific">Rhizophagus clarus</name>
    <dbReference type="NCBI Taxonomy" id="94130"/>
    <lineage>
        <taxon>Eukaryota</taxon>
        <taxon>Fungi</taxon>
        <taxon>Fungi incertae sedis</taxon>
        <taxon>Mucoromycota</taxon>
        <taxon>Glomeromycotina</taxon>
        <taxon>Glomeromycetes</taxon>
        <taxon>Glomerales</taxon>
        <taxon>Glomeraceae</taxon>
        <taxon>Rhizophagus</taxon>
    </lineage>
</organism>
<protein>
    <recommendedName>
        <fullName evidence="4">C3H1-type domain-containing protein</fullName>
    </recommendedName>
</protein>
<feature type="region of interest" description="Disordered" evidence="1">
    <location>
        <begin position="500"/>
        <end position="541"/>
    </location>
</feature>